<sequence length="290" mass="31739">MNLSVKLCNSWMFYIFIWICIHILNTESSCSFPTTWKDKTFRDSSSGSVTENIHFYGGFVRWPFTVYGTNIFSWDCHASNENEIVIKGSITVTHNSQTLHAYRCLLYTDTPNSLFYYFPARDVADGSRVILSTSPSLSICDVCSSIEPELHTMSLLASCDCTPPCSDLTTTGTCSQTVDLSNVQCTLSATTTTTSATTTTTVSSNIPTTAGPATPVVSTASPSSSNTSNTTSKNSEDVFTVEVIVILCASLLVLCLILVTSTVAIVIYNRNEQLRRQFLKVRKVRPAETA</sequence>
<keyword evidence="4" id="KW-1185">Reference proteome</keyword>
<name>A0A8W8KJW9_MAGGI</name>
<dbReference type="OMA" id="EPELHTM"/>
<evidence type="ECO:0000256" key="2">
    <source>
        <dbReference type="SAM" id="Phobius"/>
    </source>
</evidence>
<protein>
    <submittedName>
        <fullName evidence="3">Uncharacterized protein</fullName>
    </submittedName>
</protein>
<keyword evidence="2" id="KW-1133">Transmembrane helix</keyword>
<feature type="transmembrane region" description="Helical" evidence="2">
    <location>
        <begin position="7"/>
        <end position="24"/>
    </location>
</feature>
<dbReference type="EnsemblMetazoa" id="G24219.1">
    <property type="protein sequence ID" value="G24219.1:cds"/>
    <property type="gene ID" value="G24219"/>
</dbReference>
<dbReference type="AlphaFoldDB" id="A0A8W8KJW9"/>
<keyword evidence="2" id="KW-0472">Membrane</keyword>
<feature type="compositionally biased region" description="Low complexity" evidence="1">
    <location>
        <begin position="202"/>
        <end position="232"/>
    </location>
</feature>
<dbReference type="Proteomes" id="UP000005408">
    <property type="component" value="Unassembled WGS sequence"/>
</dbReference>
<evidence type="ECO:0000313" key="3">
    <source>
        <dbReference type="EnsemblMetazoa" id="G24219.3:cds"/>
    </source>
</evidence>
<accession>A0A8W8KJW9</accession>
<reference evidence="3" key="1">
    <citation type="submission" date="2022-08" db="UniProtKB">
        <authorList>
            <consortium name="EnsemblMetazoa"/>
        </authorList>
    </citation>
    <scope>IDENTIFICATION</scope>
    <source>
        <strain evidence="3">05x7-T-G4-1.051#20</strain>
    </source>
</reference>
<organism evidence="3 4">
    <name type="scientific">Magallana gigas</name>
    <name type="common">Pacific oyster</name>
    <name type="synonym">Crassostrea gigas</name>
    <dbReference type="NCBI Taxonomy" id="29159"/>
    <lineage>
        <taxon>Eukaryota</taxon>
        <taxon>Metazoa</taxon>
        <taxon>Spiralia</taxon>
        <taxon>Lophotrochozoa</taxon>
        <taxon>Mollusca</taxon>
        <taxon>Bivalvia</taxon>
        <taxon>Autobranchia</taxon>
        <taxon>Pteriomorphia</taxon>
        <taxon>Ostreida</taxon>
        <taxon>Ostreoidea</taxon>
        <taxon>Ostreidae</taxon>
        <taxon>Magallana</taxon>
    </lineage>
</organism>
<evidence type="ECO:0000256" key="1">
    <source>
        <dbReference type="SAM" id="MobiDB-lite"/>
    </source>
</evidence>
<evidence type="ECO:0000313" key="4">
    <source>
        <dbReference type="Proteomes" id="UP000005408"/>
    </source>
</evidence>
<dbReference type="EnsemblMetazoa" id="G24219.2">
    <property type="protein sequence ID" value="G24219.2:cds"/>
    <property type="gene ID" value="G24219"/>
</dbReference>
<dbReference type="EnsemblMetazoa" id="G24219.3">
    <property type="protein sequence ID" value="G24219.3:cds"/>
    <property type="gene ID" value="G24219"/>
</dbReference>
<feature type="region of interest" description="Disordered" evidence="1">
    <location>
        <begin position="202"/>
        <end position="233"/>
    </location>
</feature>
<feature type="transmembrane region" description="Helical" evidence="2">
    <location>
        <begin position="243"/>
        <end position="268"/>
    </location>
</feature>
<proteinExistence type="predicted"/>
<keyword evidence="2" id="KW-0812">Transmembrane</keyword>
<dbReference type="OrthoDB" id="6151106at2759"/>